<protein>
    <recommendedName>
        <fullName evidence="2">DUF5131 family protein</fullName>
    </recommendedName>
</protein>
<proteinExistence type="predicted"/>
<accession>A0A8S5P1C7</accession>
<dbReference type="EMBL" id="BK015315">
    <property type="protein sequence ID" value="DAE00902.1"/>
    <property type="molecule type" value="Genomic_DNA"/>
</dbReference>
<evidence type="ECO:0008006" key="2">
    <source>
        <dbReference type="Google" id="ProtNLM"/>
    </source>
</evidence>
<organism evidence="1">
    <name type="scientific">Siphoviridae sp. ctNwR4</name>
    <dbReference type="NCBI Taxonomy" id="2825474"/>
    <lineage>
        <taxon>Viruses</taxon>
        <taxon>Duplodnaviria</taxon>
        <taxon>Heunggongvirae</taxon>
        <taxon>Uroviricota</taxon>
        <taxon>Caudoviricetes</taxon>
    </lineage>
</organism>
<dbReference type="Pfam" id="PF07505">
    <property type="entry name" value="DUF5131"/>
    <property type="match status" value="1"/>
</dbReference>
<name>A0A8S5P1C7_9CAUD</name>
<sequence length="275" mass="31159">MNIHKSKIEWCSHTWNPVTGCKHGCEYCYARRMVSRFGPHPCERPGIEPLEVLPKGTGCYYVEKPTQLYDETGELARSTPYPKGFAPTYHAYTMDYPEKRKEPARIFVSSMGDLFGEWVPDIWIDDVFNACKRAPQHTYLFLTKNPQRYLDMGHAGKLPTERNFWYGTTITGPETPYFGAACVNTFLSIEPLLEPFSAEDCAGFRRLGEPLWVIIGAMTGPGSKHKQPKREWVEAIVDVATSAGVPVFMKDSLKSIWDGSLIQQYPEGMGQENSK</sequence>
<evidence type="ECO:0000313" key="1">
    <source>
        <dbReference type="EMBL" id="DAE00902.1"/>
    </source>
</evidence>
<reference evidence="1" key="1">
    <citation type="journal article" date="2021" name="Proc. Natl. Acad. Sci. U.S.A.">
        <title>A Catalog of Tens of Thousands of Viruses from Human Metagenomes Reveals Hidden Associations with Chronic Diseases.</title>
        <authorList>
            <person name="Tisza M.J."/>
            <person name="Buck C.B."/>
        </authorList>
    </citation>
    <scope>NUCLEOTIDE SEQUENCE</scope>
    <source>
        <strain evidence="1">CtNwR4</strain>
    </source>
</reference>
<dbReference type="InterPro" id="IPR011101">
    <property type="entry name" value="DUF5131"/>
</dbReference>